<dbReference type="EMBL" id="JBHUIW010000002">
    <property type="protein sequence ID" value="MFD2180947.1"/>
    <property type="molecule type" value="Genomic_DNA"/>
</dbReference>
<evidence type="ECO:0000313" key="2">
    <source>
        <dbReference type="Proteomes" id="UP001597314"/>
    </source>
</evidence>
<dbReference type="RefSeq" id="WP_378476147.1">
    <property type="nucleotide sequence ID" value="NZ_JBHUIW010000002.1"/>
</dbReference>
<accession>A0ABW5AFT7</accession>
<proteinExistence type="predicted"/>
<reference evidence="2" key="1">
    <citation type="journal article" date="2019" name="Int. J. Syst. Evol. Microbiol.">
        <title>The Global Catalogue of Microorganisms (GCM) 10K type strain sequencing project: providing services to taxonomists for standard genome sequencing and annotation.</title>
        <authorList>
            <consortium name="The Broad Institute Genomics Platform"/>
            <consortium name="The Broad Institute Genome Sequencing Center for Infectious Disease"/>
            <person name="Wu L."/>
            <person name="Ma J."/>
        </authorList>
    </citation>
    <scope>NUCLEOTIDE SEQUENCE [LARGE SCALE GENOMIC DNA]</scope>
    <source>
        <strain evidence="2">CGMCC 1.6774</strain>
    </source>
</reference>
<dbReference type="Proteomes" id="UP001597314">
    <property type="component" value="Unassembled WGS sequence"/>
</dbReference>
<name>A0ABW5AFT7_9BRAD</name>
<keyword evidence="2" id="KW-1185">Reference proteome</keyword>
<organism evidence="1 2">
    <name type="scientific">Rhodoplanes azumiensis</name>
    <dbReference type="NCBI Taxonomy" id="1897628"/>
    <lineage>
        <taxon>Bacteria</taxon>
        <taxon>Pseudomonadati</taxon>
        <taxon>Pseudomonadota</taxon>
        <taxon>Alphaproteobacteria</taxon>
        <taxon>Hyphomicrobiales</taxon>
        <taxon>Nitrobacteraceae</taxon>
        <taxon>Rhodoplanes</taxon>
    </lineage>
</organism>
<protein>
    <submittedName>
        <fullName evidence="1">Uncharacterized protein</fullName>
    </submittedName>
</protein>
<gene>
    <name evidence="1" type="ORF">ACFSOX_02175</name>
</gene>
<evidence type="ECO:0000313" key="1">
    <source>
        <dbReference type="EMBL" id="MFD2180947.1"/>
    </source>
</evidence>
<comment type="caution">
    <text evidence="1">The sequence shown here is derived from an EMBL/GenBank/DDBJ whole genome shotgun (WGS) entry which is preliminary data.</text>
</comment>
<sequence length="61" mass="6438">MSGGWGFASRLSAGLLPAGGRDEAGTFPAEPLRLLGRNAEIILLAFDLAIPLGDLYREVKP</sequence>